<dbReference type="SUPFAM" id="SSF109854">
    <property type="entry name" value="DinB/YfiT-like putative metalloenzymes"/>
    <property type="match status" value="1"/>
</dbReference>
<dbReference type="OrthoDB" id="3724345at2759"/>
<reference evidence="1" key="1">
    <citation type="journal article" date="2020" name="Stud. Mycol.">
        <title>101 Dothideomycetes genomes: a test case for predicting lifestyles and emergence of pathogens.</title>
        <authorList>
            <person name="Haridas S."/>
            <person name="Albert R."/>
            <person name="Binder M."/>
            <person name="Bloem J."/>
            <person name="Labutti K."/>
            <person name="Salamov A."/>
            <person name="Andreopoulos B."/>
            <person name="Baker S."/>
            <person name="Barry K."/>
            <person name="Bills G."/>
            <person name="Bluhm B."/>
            <person name="Cannon C."/>
            <person name="Castanera R."/>
            <person name="Culley D."/>
            <person name="Daum C."/>
            <person name="Ezra D."/>
            <person name="Gonzalez J."/>
            <person name="Henrissat B."/>
            <person name="Kuo A."/>
            <person name="Liang C."/>
            <person name="Lipzen A."/>
            <person name="Lutzoni F."/>
            <person name="Magnuson J."/>
            <person name="Mondo S."/>
            <person name="Nolan M."/>
            <person name="Ohm R."/>
            <person name="Pangilinan J."/>
            <person name="Park H.-J."/>
            <person name="Ramirez L."/>
            <person name="Alfaro M."/>
            <person name="Sun H."/>
            <person name="Tritt A."/>
            <person name="Yoshinaga Y."/>
            <person name="Zwiers L.-H."/>
            <person name="Turgeon B."/>
            <person name="Goodwin S."/>
            <person name="Spatafora J."/>
            <person name="Crous P."/>
            <person name="Grigoriev I."/>
        </authorList>
    </citation>
    <scope>NUCLEOTIDE SEQUENCE</scope>
    <source>
        <strain evidence="1">CBS 110217</strain>
    </source>
</reference>
<name>A0A9P4GXI8_9PLEO</name>
<sequence>MTTAITFHKLALGPVLQGLKNAHAFISKGQAHAAAQGHDENDYTTARLHPDMLDLVSQVNRFTDSAKFIPTRVNPENPTIPLPDVEKTFPELLDRITRTIAYLESIDEQSFEGRETAPYTSHFGQGTIKVEWTAIDYVMQFAQPNFWFHVTTAYDILRMKGVDVGKLDFLNGAGLMKLQRVEKAEGRTGA</sequence>
<dbReference type="PANTHER" id="PTHR36922">
    <property type="entry name" value="BLL2446 PROTEIN"/>
    <property type="match status" value="1"/>
</dbReference>
<protein>
    <recommendedName>
        <fullName evidence="3">DUF1993 domain-containing protein</fullName>
    </recommendedName>
</protein>
<dbReference type="PANTHER" id="PTHR36922:SF1">
    <property type="entry name" value="DUF1993 DOMAIN-CONTAINING PROTEIN"/>
    <property type="match status" value="1"/>
</dbReference>
<dbReference type="InterPro" id="IPR034660">
    <property type="entry name" value="DinB/YfiT-like"/>
</dbReference>
<evidence type="ECO:0000313" key="1">
    <source>
        <dbReference type="EMBL" id="KAF2023816.1"/>
    </source>
</evidence>
<organism evidence="1 2">
    <name type="scientific">Setomelanomma holmii</name>
    <dbReference type="NCBI Taxonomy" id="210430"/>
    <lineage>
        <taxon>Eukaryota</taxon>
        <taxon>Fungi</taxon>
        <taxon>Dikarya</taxon>
        <taxon>Ascomycota</taxon>
        <taxon>Pezizomycotina</taxon>
        <taxon>Dothideomycetes</taxon>
        <taxon>Pleosporomycetidae</taxon>
        <taxon>Pleosporales</taxon>
        <taxon>Pleosporineae</taxon>
        <taxon>Phaeosphaeriaceae</taxon>
        <taxon>Setomelanomma</taxon>
    </lineage>
</organism>
<dbReference type="InterPro" id="IPR018531">
    <property type="entry name" value="DUF1993"/>
</dbReference>
<dbReference type="AlphaFoldDB" id="A0A9P4GXI8"/>
<dbReference type="Pfam" id="PF09351">
    <property type="entry name" value="DUF1993"/>
    <property type="match status" value="1"/>
</dbReference>
<accession>A0A9P4GXI8</accession>
<gene>
    <name evidence="1" type="ORF">EK21DRAFT_80058</name>
</gene>
<keyword evidence="2" id="KW-1185">Reference proteome</keyword>
<dbReference type="Gene3D" id="1.20.120.450">
    <property type="entry name" value="dinb family like domain"/>
    <property type="match status" value="1"/>
</dbReference>
<dbReference type="EMBL" id="ML978323">
    <property type="protein sequence ID" value="KAF2023816.1"/>
    <property type="molecule type" value="Genomic_DNA"/>
</dbReference>
<evidence type="ECO:0008006" key="3">
    <source>
        <dbReference type="Google" id="ProtNLM"/>
    </source>
</evidence>
<comment type="caution">
    <text evidence="1">The sequence shown here is derived from an EMBL/GenBank/DDBJ whole genome shotgun (WGS) entry which is preliminary data.</text>
</comment>
<proteinExistence type="predicted"/>
<dbReference type="Proteomes" id="UP000799777">
    <property type="component" value="Unassembled WGS sequence"/>
</dbReference>
<evidence type="ECO:0000313" key="2">
    <source>
        <dbReference type="Proteomes" id="UP000799777"/>
    </source>
</evidence>